<reference evidence="1 2" key="1">
    <citation type="journal article" date="2021" name="Elife">
        <title>Chloroplast acquisition without the gene transfer in kleptoplastic sea slugs, Plakobranchus ocellatus.</title>
        <authorList>
            <person name="Maeda T."/>
            <person name="Takahashi S."/>
            <person name="Yoshida T."/>
            <person name="Shimamura S."/>
            <person name="Takaki Y."/>
            <person name="Nagai Y."/>
            <person name="Toyoda A."/>
            <person name="Suzuki Y."/>
            <person name="Arimoto A."/>
            <person name="Ishii H."/>
            <person name="Satoh N."/>
            <person name="Nishiyama T."/>
            <person name="Hasebe M."/>
            <person name="Maruyama T."/>
            <person name="Minagawa J."/>
            <person name="Obokata J."/>
            <person name="Shigenobu S."/>
        </authorList>
    </citation>
    <scope>NUCLEOTIDE SEQUENCE [LARGE SCALE GENOMIC DNA]</scope>
</reference>
<comment type="caution">
    <text evidence="1">The sequence shown here is derived from an EMBL/GenBank/DDBJ whole genome shotgun (WGS) entry which is preliminary data.</text>
</comment>
<sequence>MSSSKRSMTDEEREALVQKLAADLEDFVAERSIAARKRKEAEPEDNKSIDEIVEELKNHPAFLQEIDYSKPLPPEIEGLMQLKYESENPTGKY</sequence>
<keyword evidence="2" id="KW-1185">Reference proteome</keyword>
<dbReference type="Proteomes" id="UP000735302">
    <property type="component" value="Unassembled WGS sequence"/>
</dbReference>
<dbReference type="AlphaFoldDB" id="A0AAV4DE64"/>
<evidence type="ECO:0000313" key="1">
    <source>
        <dbReference type="EMBL" id="GFO42337.1"/>
    </source>
</evidence>
<name>A0AAV4DE64_9GAST</name>
<gene>
    <name evidence="1" type="ORF">PoB_006884200</name>
</gene>
<proteinExistence type="predicted"/>
<evidence type="ECO:0000313" key="2">
    <source>
        <dbReference type="Proteomes" id="UP000735302"/>
    </source>
</evidence>
<protein>
    <submittedName>
        <fullName evidence="1">Tetratricopeptide repeat protein 4</fullName>
    </submittedName>
</protein>
<organism evidence="1 2">
    <name type="scientific">Plakobranchus ocellatus</name>
    <dbReference type="NCBI Taxonomy" id="259542"/>
    <lineage>
        <taxon>Eukaryota</taxon>
        <taxon>Metazoa</taxon>
        <taxon>Spiralia</taxon>
        <taxon>Lophotrochozoa</taxon>
        <taxon>Mollusca</taxon>
        <taxon>Gastropoda</taxon>
        <taxon>Heterobranchia</taxon>
        <taxon>Euthyneura</taxon>
        <taxon>Panpulmonata</taxon>
        <taxon>Sacoglossa</taxon>
        <taxon>Placobranchoidea</taxon>
        <taxon>Plakobranchidae</taxon>
        <taxon>Plakobranchus</taxon>
    </lineage>
</organism>
<dbReference type="EMBL" id="BLXT01007787">
    <property type="protein sequence ID" value="GFO42337.1"/>
    <property type="molecule type" value="Genomic_DNA"/>
</dbReference>
<accession>A0AAV4DE64</accession>